<proteinExistence type="predicted"/>
<gene>
    <name evidence="1" type="ordered locus">trd_A0122</name>
</gene>
<dbReference type="HOGENOM" id="CLU_2977818_0_0_0"/>
<dbReference type="EMBL" id="CP001276">
    <property type="protein sequence ID" value="ACM07011.1"/>
    <property type="molecule type" value="Genomic_DNA"/>
</dbReference>
<evidence type="ECO:0000313" key="1">
    <source>
        <dbReference type="EMBL" id="ACM07011.1"/>
    </source>
</evidence>
<organism evidence="1 2">
    <name type="scientific">Thermomicrobium roseum (strain ATCC 27502 / DSM 5159 / P-2)</name>
    <dbReference type="NCBI Taxonomy" id="309801"/>
    <lineage>
        <taxon>Bacteria</taxon>
        <taxon>Pseudomonadati</taxon>
        <taxon>Thermomicrobiota</taxon>
        <taxon>Thermomicrobia</taxon>
        <taxon>Thermomicrobiales</taxon>
        <taxon>Thermomicrobiaceae</taxon>
        <taxon>Thermomicrobium</taxon>
    </lineage>
</organism>
<keyword evidence="2" id="KW-1185">Reference proteome</keyword>
<name>B9L2V8_THERP</name>
<keyword evidence="1" id="KW-0614">Plasmid</keyword>
<dbReference type="Proteomes" id="UP000000447">
    <property type="component" value="Plasmid unnamed"/>
</dbReference>
<dbReference type="KEGG" id="tro:trd_A0122"/>
<accession>B9L2V8</accession>
<reference evidence="1 2" key="1">
    <citation type="journal article" date="2009" name="PLoS ONE">
        <title>Complete genome sequence of the aerobic CO-oxidizing thermophile Thermomicrobium roseum.</title>
        <authorList>
            <person name="Wu D."/>
            <person name="Raymond J."/>
            <person name="Wu M."/>
            <person name="Chatterji S."/>
            <person name="Ren Q."/>
            <person name="Graham J.E."/>
            <person name="Bryant D.A."/>
            <person name="Robb F."/>
            <person name="Colman A."/>
            <person name="Tallon L.J."/>
            <person name="Badger J.H."/>
            <person name="Madupu R."/>
            <person name="Ward N.L."/>
            <person name="Eisen J.A."/>
        </authorList>
    </citation>
    <scope>NUCLEOTIDE SEQUENCE [LARGE SCALE GENOMIC DNA]</scope>
    <source>
        <strain evidence="2">ATCC 27502 / DSM 5159 / P-2</strain>
        <plasmid evidence="1">unnamed</plasmid>
    </source>
</reference>
<evidence type="ECO:0000313" key="2">
    <source>
        <dbReference type="Proteomes" id="UP000000447"/>
    </source>
</evidence>
<dbReference type="AlphaFoldDB" id="B9L2V8"/>
<protein>
    <submittedName>
        <fullName evidence="1">Uncharacterized protein</fullName>
    </submittedName>
</protein>
<sequence length="58" mass="6221">MALRSSMADRHPVTGRAAFTTGSVARVTKRDERVVIVSGSTGISSAIPPRCLERHDRG</sequence>
<geneLocation type="plasmid" evidence="2">
    <name>Tros</name>
</geneLocation>